<evidence type="ECO:0000256" key="4">
    <source>
        <dbReference type="ARBA" id="ARBA00023136"/>
    </source>
</evidence>
<feature type="domain" description="NfeD-like C-terminal" evidence="6">
    <location>
        <begin position="85"/>
        <end position="142"/>
    </location>
</feature>
<dbReference type="AlphaFoldDB" id="A0A561WJM8"/>
<dbReference type="PANTHER" id="PTHR33507">
    <property type="entry name" value="INNER MEMBRANE PROTEIN YBBJ"/>
    <property type="match status" value="1"/>
</dbReference>
<evidence type="ECO:0000313" key="8">
    <source>
        <dbReference type="Proteomes" id="UP000320239"/>
    </source>
</evidence>
<comment type="subcellular location">
    <subcellularLocation>
        <location evidence="1">Membrane</location>
        <topology evidence="1">Multi-pass membrane protein</topology>
    </subcellularLocation>
</comment>
<reference evidence="7 8" key="1">
    <citation type="submission" date="2019-06" db="EMBL/GenBank/DDBJ databases">
        <title>Sequencing the genomes of 1000 actinobacteria strains.</title>
        <authorList>
            <person name="Klenk H.-P."/>
        </authorList>
    </citation>
    <scope>NUCLEOTIDE SEQUENCE [LARGE SCALE GENOMIC DNA]</scope>
    <source>
        <strain evidence="7 8">DSM 43866</strain>
    </source>
</reference>
<dbReference type="EMBL" id="VIWY01000002">
    <property type="protein sequence ID" value="TWG24048.1"/>
    <property type="molecule type" value="Genomic_DNA"/>
</dbReference>
<gene>
    <name evidence="7" type="ORF">FHX34_102601</name>
</gene>
<dbReference type="GO" id="GO:0005886">
    <property type="term" value="C:plasma membrane"/>
    <property type="evidence" value="ECO:0007669"/>
    <property type="project" value="TreeGrafter"/>
</dbReference>
<name>A0A561WJM8_ACTTI</name>
<keyword evidence="3 5" id="KW-1133">Transmembrane helix</keyword>
<dbReference type="GO" id="GO:0008233">
    <property type="term" value="F:peptidase activity"/>
    <property type="evidence" value="ECO:0007669"/>
    <property type="project" value="UniProtKB-KW"/>
</dbReference>
<evidence type="ECO:0000256" key="2">
    <source>
        <dbReference type="ARBA" id="ARBA00022692"/>
    </source>
</evidence>
<dbReference type="InterPro" id="IPR052165">
    <property type="entry name" value="Membrane_assoc_protease"/>
</dbReference>
<dbReference type="Pfam" id="PF01957">
    <property type="entry name" value="NfeD"/>
    <property type="match status" value="1"/>
</dbReference>
<dbReference type="GO" id="GO:0006508">
    <property type="term" value="P:proteolysis"/>
    <property type="evidence" value="ECO:0007669"/>
    <property type="project" value="UniProtKB-KW"/>
</dbReference>
<dbReference type="InterPro" id="IPR002810">
    <property type="entry name" value="NfeD-like_C"/>
</dbReference>
<evidence type="ECO:0000256" key="5">
    <source>
        <dbReference type="SAM" id="Phobius"/>
    </source>
</evidence>
<dbReference type="SUPFAM" id="SSF141322">
    <property type="entry name" value="NfeD domain-like"/>
    <property type="match status" value="1"/>
</dbReference>
<proteinExistence type="predicted"/>
<keyword evidence="7" id="KW-0645">Protease</keyword>
<dbReference type="RefSeq" id="WP_122977229.1">
    <property type="nucleotide sequence ID" value="NZ_BOMX01000048.1"/>
</dbReference>
<evidence type="ECO:0000256" key="3">
    <source>
        <dbReference type="ARBA" id="ARBA00022989"/>
    </source>
</evidence>
<dbReference type="PANTHER" id="PTHR33507:SF3">
    <property type="entry name" value="INNER MEMBRANE PROTEIN YBBJ"/>
    <property type="match status" value="1"/>
</dbReference>
<feature type="transmembrane region" description="Helical" evidence="5">
    <location>
        <begin position="7"/>
        <end position="39"/>
    </location>
</feature>
<dbReference type="OrthoDB" id="9792945at2"/>
<accession>A0A561WJM8</accession>
<keyword evidence="8" id="KW-1185">Reference proteome</keyword>
<comment type="caution">
    <text evidence="7">The sequence shown here is derived from an EMBL/GenBank/DDBJ whole genome shotgun (WGS) entry which is preliminary data.</text>
</comment>
<dbReference type="Gene3D" id="2.40.50.140">
    <property type="entry name" value="Nucleic acid-binding proteins"/>
    <property type="match status" value="1"/>
</dbReference>
<keyword evidence="7" id="KW-0378">Hydrolase</keyword>
<evidence type="ECO:0000313" key="7">
    <source>
        <dbReference type="EMBL" id="TWG24048.1"/>
    </source>
</evidence>
<organism evidence="7 8">
    <name type="scientific">Actinoplanes teichomyceticus</name>
    <dbReference type="NCBI Taxonomy" id="1867"/>
    <lineage>
        <taxon>Bacteria</taxon>
        <taxon>Bacillati</taxon>
        <taxon>Actinomycetota</taxon>
        <taxon>Actinomycetes</taxon>
        <taxon>Micromonosporales</taxon>
        <taxon>Micromonosporaceae</taxon>
        <taxon>Actinoplanes</taxon>
    </lineage>
</organism>
<evidence type="ECO:0000256" key="1">
    <source>
        <dbReference type="ARBA" id="ARBA00004141"/>
    </source>
</evidence>
<dbReference type="Proteomes" id="UP000320239">
    <property type="component" value="Unassembled WGS sequence"/>
</dbReference>
<keyword evidence="2 5" id="KW-0812">Transmembrane</keyword>
<feature type="transmembrane region" description="Helical" evidence="5">
    <location>
        <begin position="45"/>
        <end position="67"/>
    </location>
</feature>
<evidence type="ECO:0000259" key="6">
    <source>
        <dbReference type="Pfam" id="PF01957"/>
    </source>
</evidence>
<dbReference type="InterPro" id="IPR012340">
    <property type="entry name" value="NA-bd_OB-fold"/>
</dbReference>
<keyword evidence="4 5" id="KW-0472">Membrane</keyword>
<sequence length="149" mass="15733">MEAVIWIVLAVALAIGEAFTATILIIFFAAGAAAAAVAAALGANLLLQVIVFALVSGLSVAAVRPLIMRHARSALESGDTPFGIEAMEGHHGTVLEDVDADHGQIRIEGEIWQARSFDGRETFPAGQRVRVVKIRGATALVWHDDLPDV</sequence>
<protein>
    <submittedName>
        <fullName evidence="7">Membrane protein implicated in regulation of membrane protease activity</fullName>
    </submittedName>
</protein>